<dbReference type="STRING" id="1189621.A3SI_19711"/>
<accession>I5BSF6</accession>
<reference evidence="1 2" key="1">
    <citation type="submission" date="2012-05" db="EMBL/GenBank/DDBJ databases">
        <title>Genome sequence of Nitritalea halalkaliphila LW7.</title>
        <authorList>
            <person name="Jangir P.K."/>
            <person name="Singh A."/>
            <person name="Shivaji S."/>
            <person name="Sharma R."/>
        </authorList>
    </citation>
    <scope>NUCLEOTIDE SEQUENCE [LARGE SCALE GENOMIC DNA]</scope>
    <source>
        <strain evidence="1 2">LW7</strain>
    </source>
</reference>
<protein>
    <submittedName>
        <fullName evidence="1">YD repeat-containing protein</fullName>
    </submittedName>
</protein>
<dbReference type="EMBL" id="AJYA01000084">
    <property type="protein sequence ID" value="EIM72508.1"/>
    <property type="molecule type" value="Genomic_DNA"/>
</dbReference>
<gene>
    <name evidence="1" type="ORF">A3SI_19711</name>
</gene>
<keyword evidence="2" id="KW-1185">Reference proteome</keyword>
<organism evidence="1 2">
    <name type="scientific">Nitritalea halalkaliphila LW7</name>
    <dbReference type="NCBI Taxonomy" id="1189621"/>
    <lineage>
        <taxon>Bacteria</taxon>
        <taxon>Pseudomonadati</taxon>
        <taxon>Bacteroidota</taxon>
        <taxon>Cytophagia</taxon>
        <taxon>Cytophagales</taxon>
        <taxon>Cyclobacteriaceae</taxon>
        <taxon>Nitritalea</taxon>
    </lineage>
</organism>
<name>I5BSF6_9BACT</name>
<evidence type="ECO:0000313" key="2">
    <source>
        <dbReference type="Proteomes" id="UP000005551"/>
    </source>
</evidence>
<dbReference type="Proteomes" id="UP000005551">
    <property type="component" value="Unassembled WGS sequence"/>
</dbReference>
<sequence length="1073" mass="121722">MYKLKIFSIKSLHLCFFKKILDITFNPVNMKNLSLKHFLIVFGFFVVVLDLQAQQLVDEKEFEPDSLLLAEPQFFLNDNFLPPDIAPEVSSPNAAAMLNFANNPVDMASGLLSLSVPIYTIELPGLSFPVSLSYYSGGVKVEEVSSDVGMGWSLQAGGAIIQQVKGKQDFDDSYLRPVSNFLMFNPNEYFTNFSDYWWTKSNLENCLDFEPDHFSYSLLGKSGKLLYDENGGLSPYPFEELLFTFNTARDADGNRYYFNAGDGASLHNLCSKPLAPGMCMENETTTNAWLLTSIVTKNHDTIEIEYETLNYSYISGINELKYELITKGQGCEIPSQYLYEICLNTTSVGTSRIKKITSSRGHVVEFIYQNTQRLDLPGTNALSEIRVSLQGEPIKTAKLTQGYITGLNSVIPNHQVPLYTTRRLRLDRVVINDDEIYEFTYNPGLPGRINFSQDFYGYFTGRQASTLLPTQVWPSPFSGNNREVNPATCSIGLMNKVTYPTGGYSTFTYGTTLYGGAKITKIMKYTHQGQVASSTSYEYLGTVGSRTLNATSFVQQKMSRQDHIDLGIHGIECDYAILTSSVSDIEAIWPRFFKNTRVEEIREGDEDAGKSIYYFSTFQDIENLPNQSILRADISSWSGLPTKTEHFKKEGSAFIKVSEEITSYRSHGEQVTSIAQFESSPKQKINKVVKVNMLEPEMEATWLTPFYPAKFEFVFYNYFSTVLKPIKKIKRTYAPSGVEFHEVEKTYLYNEVNGFLEEEIIKDSNNDLLKNTYRYPYHFSDALYNEMRTNRMLSTPIMVITTRNELIVGGKMDSYKKLLRGGKWHYVLHERFEFASPNASTFVIPTTRPDANLSNWEKTITDIDIDSYGNIIRFTERGLMNAFRYDYNGLFPVYHSKNSSSNLVAYTSFESTDKGGWAYTSNPTFRTDAAAGNYVYSLSGSNPVSRHIAGGSQPYIVDFWVKSTSGTRILHVNGENVEIGAQWQFLQRTVQQNGLYTISGTGLLLDNVRAYPKSAQVTSYTYRPGEGLTSIEAENGDVVRYGYDAMKRLKWVKNVFNETLQWYDYRFNVSTSF</sequence>
<comment type="caution">
    <text evidence="1">The sequence shown here is derived from an EMBL/GenBank/DDBJ whole genome shotgun (WGS) entry which is preliminary data.</text>
</comment>
<dbReference type="AlphaFoldDB" id="I5BSF6"/>
<evidence type="ECO:0000313" key="1">
    <source>
        <dbReference type="EMBL" id="EIM72508.1"/>
    </source>
</evidence>
<proteinExistence type="predicted"/>